<dbReference type="Pfam" id="PF10543">
    <property type="entry name" value="ORF6N"/>
    <property type="match status" value="1"/>
</dbReference>
<dbReference type="InterPro" id="IPR018873">
    <property type="entry name" value="KilA-N_DNA-bd_domain"/>
</dbReference>
<gene>
    <name evidence="2" type="ORF">L3049_15505</name>
</gene>
<dbReference type="RefSeq" id="WP_275110732.1">
    <property type="nucleotide sequence ID" value="NZ_JAKJSC010000004.1"/>
</dbReference>
<keyword evidence="3" id="KW-1185">Reference proteome</keyword>
<evidence type="ECO:0000313" key="3">
    <source>
        <dbReference type="Proteomes" id="UP001528920"/>
    </source>
</evidence>
<evidence type="ECO:0000259" key="1">
    <source>
        <dbReference type="Pfam" id="PF10543"/>
    </source>
</evidence>
<protein>
    <submittedName>
        <fullName evidence="2">ORF6N domain-containing protein</fullName>
    </submittedName>
</protein>
<accession>A0ABT5VVR8</accession>
<organism evidence="2 3">
    <name type="scientific">Paralabilibaculum antarcticum</name>
    <dbReference type="NCBI Taxonomy" id="2912572"/>
    <lineage>
        <taxon>Bacteria</taxon>
        <taxon>Pseudomonadati</taxon>
        <taxon>Bacteroidota</taxon>
        <taxon>Bacteroidia</taxon>
        <taxon>Marinilabiliales</taxon>
        <taxon>Marinifilaceae</taxon>
        <taxon>Paralabilibaculum</taxon>
    </lineage>
</organism>
<evidence type="ECO:0000313" key="2">
    <source>
        <dbReference type="EMBL" id="MDE5419402.1"/>
    </source>
</evidence>
<dbReference type="Proteomes" id="UP001528920">
    <property type="component" value="Unassembled WGS sequence"/>
</dbReference>
<proteinExistence type="predicted"/>
<dbReference type="EMBL" id="JAKJSC010000004">
    <property type="protein sequence ID" value="MDE5419402.1"/>
    <property type="molecule type" value="Genomic_DNA"/>
</dbReference>
<name>A0ABT5VVR8_9BACT</name>
<feature type="domain" description="KilA-N DNA-binding" evidence="1">
    <location>
        <begin position="18"/>
        <end position="102"/>
    </location>
</feature>
<comment type="caution">
    <text evidence="2">The sequence shown here is derived from an EMBL/GenBank/DDBJ whole genome shotgun (WGS) entry which is preliminary data.</text>
</comment>
<sequence>MTKELENNLMLSDEIVSSKIYFIRNVKVMLDKDLAELYGVLTGNLNKAVKRNIRRFPEDFMFQLTKNEFENLKFQFGTSSWGGTRSLPYAFTEQGVAMLSGILNSDRAILVNIQIMRIFTRTRETLTDSLSVKLEIDEIKKKLESQDKNIELVFTYLDELIEKQDNLIPRQQIGFKPNDK</sequence>
<reference evidence="2 3" key="1">
    <citation type="submission" date="2022-01" db="EMBL/GenBank/DDBJ databases">
        <title>Labilibaculum sp. nov, a marine bacterium isolated from Antarctica.</title>
        <authorList>
            <person name="Dai W."/>
        </authorList>
    </citation>
    <scope>NUCLEOTIDE SEQUENCE [LARGE SCALE GENOMIC DNA]</scope>
    <source>
        <strain evidence="2 3">DW002</strain>
    </source>
</reference>